<dbReference type="Proteomes" id="UP000198703">
    <property type="component" value="Unassembled WGS sequence"/>
</dbReference>
<organism evidence="7 8">
    <name type="scientific">Rubrimonas cliftonensis</name>
    <dbReference type="NCBI Taxonomy" id="89524"/>
    <lineage>
        <taxon>Bacteria</taxon>
        <taxon>Pseudomonadati</taxon>
        <taxon>Pseudomonadota</taxon>
        <taxon>Alphaproteobacteria</taxon>
        <taxon>Rhodobacterales</taxon>
        <taxon>Paracoccaceae</taxon>
        <taxon>Rubrimonas</taxon>
    </lineage>
</organism>
<feature type="signal peptide" evidence="5">
    <location>
        <begin position="1"/>
        <end position="28"/>
    </location>
</feature>
<accession>A0A1H4BE05</accession>
<reference evidence="7 8" key="1">
    <citation type="submission" date="2016-10" db="EMBL/GenBank/DDBJ databases">
        <authorList>
            <person name="de Groot N.N."/>
        </authorList>
    </citation>
    <scope>NUCLEOTIDE SEQUENCE [LARGE SCALE GENOMIC DNA]</scope>
    <source>
        <strain evidence="7 8">DSM 15345</strain>
    </source>
</reference>
<dbReference type="PANTHER" id="PTHR35936">
    <property type="entry name" value="MEMBRANE-BOUND LYTIC MUREIN TRANSGLYCOSYLASE F"/>
    <property type="match status" value="1"/>
</dbReference>
<dbReference type="InterPro" id="IPR018313">
    <property type="entry name" value="SBP_3_CS"/>
</dbReference>
<dbReference type="AlphaFoldDB" id="A0A1H4BE05"/>
<dbReference type="PROSITE" id="PS01039">
    <property type="entry name" value="SBP_BACTERIAL_3"/>
    <property type="match status" value="1"/>
</dbReference>
<dbReference type="Pfam" id="PF00497">
    <property type="entry name" value="SBP_bac_3"/>
    <property type="match status" value="1"/>
</dbReference>
<evidence type="ECO:0000259" key="6">
    <source>
        <dbReference type="SMART" id="SM00062"/>
    </source>
</evidence>
<dbReference type="InterPro" id="IPR001638">
    <property type="entry name" value="Solute-binding_3/MltF_N"/>
</dbReference>
<evidence type="ECO:0000313" key="8">
    <source>
        <dbReference type="Proteomes" id="UP000198703"/>
    </source>
</evidence>
<keyword evidence="8" id="KW-1185">Reference proteome</keyword>
<evidence type="ECO:0000256" key="4">
    <source>
        <dbReference type="RuleBase" id="RU003744"/>
    </source>
</evidence>
<name>A0A1H4BE05_9RHOB</name>
<proteinExistence type="inferred from homology"/>
<evidence type="ECO:0000256" key="1">
    <source>
        <dbReference type="ARBA" id="ARBA00004196"/>
    </source>
</evidence>
<protein>
    <submittedName>
        <fullName evidence="7">Amino acid ABC transporter substrate-binding protein, PAAT family</fullName>
    </submittedName>
</protein>
<dbReference type="SMART" id="SM00062">
    <property type="entry name" value="PBPb"/>
    <property type="match status" value="1"/>
</dbReference>
<dbReference type="EMBL" id="FNQM01000005">
    <property type="protein sequence ID" value="SEA46360.1"/>
    <property type="molecule type" value="Genomic_DNA"/>
</dbReference>
<dbReference type="STRING" id="89524.SAMN05444370_105157"/>
<keyword evidence="3 5" id="KW-0732">Signal</keyword>
<feature type="domain" description="Solute-binding protein family 3/N-terminal" evidence="6">
    <location>
        <begin position="30"/>
        <end position="257"/>
    </location>
</feature>
<dbReference type="PANTHER" id="PTHR35936:SF17">
    <property type="entry name" value="ARGININE-BINDING EXTRACELLULAR PROTEIN ARTP"/>
    <property type="match status" value="1"/>
</dbReference>
<evidence type="ECO:0000313" key="7">
    <source>
        <dbReference type="EMBL" id="SEA46360.1"/>
    </source>
</evidence>
<feature type="chain" id="PRO_5011587192" evidence="5">
    <location>
        <begin position="29"/>
        <end position="261"/>
    </location>
</feature>
<dbReference type="GO" id="GO:0030313">
    <property type="term" value="C:cell envelope"/>
    <property type="evidence" value="ECO:0007669"/>
    <property type="project" value="UniProtKB-SubCell"/>
</dbReference>
<comment type="subcellular location">
    <subcellularLocation>
        <location evidence="1">Cell envelope</location>
    </subcellularLocation>
</comment>
<evidence type="ECO:0000256" key="5">
    <source>
        <dbReference type="SAM" id="SignalP"/>
    </source>
</evidence>
<comment type="similarity">
    <text evidence="2 4">Belongs to the bacterial solute-binding protein 3 family.</text>
</comment>
<evidence type="ECO:0000256" key="3">
    <source>
        <dbReference type="ARBA" id="ARBA00022729"/>
    </source>
</evidence>
<evidence type="ECO:0000256" key="2">
    <source>
        <dbReference type="ARBA" id="ARBA00010333"/>
    </source>
</evidence>
<gene>
    <name evidence="7" type="ORF">SAMN05444370_105157</name>
</gene>
<dbReference type="SUPFAM" id="SSF53850">
    <property type="entry name" value="Periplasmic binding protein-like II"/>
    <property type="match status" value="1"/>
</dbReference>
<dbReference type="Gene3D" id="3.40.190.10">
    <property type="entry name" value="Periplasmic binding protein-like II"/>
    <property type="match status" value="2"/>
</dbReference>
<sequence>MTGVSTAMARTPIAAAALVAAFALPAAAQDLRICVEGAYPPFSQVSDAGELEGFDIDIAKALCAEMGASCEMVQTEWDAIIPTLEEGKCDAILASMSITEERKQRIDFTGKYYQTAASFVAPEGFDAEITDAGLAGKTVCVQRGSIHQAFIEGEFPSASLVLYPTQDEVYLDLTSGRCDAAMQDSIAAQDGFLNTPAGEGFAFVGPAYSVPRYHGEGAGIGVRKSDTELRDRLSAAILAIRESGVYKEINDAYFPFDVYDG</sequence>